<dbReference type="EMBL" id="BSKO01000001">
    <property type="protein sequence ID" value="GLO65963.1"/>
    <property type="molecule type" value="Genomic_DNA"/>
</dbReference>
<dbReference type="InterPro" id="IPR009507">
    <property type="entry name" value="UPF0435"/>
</dbReference>
<evidence type="ECO:0000313" key="2">
    <source>
        <dbReference type="EMBL" id="GLO65963.1"/>
    </source>
</evidence>
<gene>
    <name evidence="2" type="ORF">MACH08_17470</name>
</gene>
<evidence type="ECO:0000313" key="3">
    <source>
        <dbReference type="Proteomes" id="UP001275436"/>
    </source>
</evidence>
<dbReference type="RefSeq" id="WP_017796641.1">
    <property type="nucleotide sequence ID" value="NZ_BSKO01000001.1"/>
</dbReference>
<keyword evidence="3" id="KW-1185">Reference proteome</keyword>
<name>A0ABQ5TGG9_9BACI</name>
<evidence type="ECO:0000256" key="1">
    <source>
        <dbReference type="HAMAP-Rule" id="MF_00829"/>
    </source>
</evidence>
<accession>A0ABQ5TGG9</accession>
<organism evidence="2 3">
    <name type="scientific">Oceanobacillus kimchii</name>
    <dbReference type="NCBI Taxonomy" id="746691"/>
    <lineage>
        <taxon>Bacteria</taxon>
        <taxon>Bacillati</taxon>
        <taxon>Bacillota</taxon>
        <taxon>Bacilli</taxon>
        <taxon>Bacillales</taxon>
        <taxon>Bacillaceae</taxon>
        <taxon>Oceanobacillus</taxon>
    </lineage>
</organism>
<dbReference type="Proteomes" id="UP001275436">
    <property type="component" value="Unassembled WGS sequence"/>
</dbReference>
<comment type="similarity">
    <text evidence="1">Belongs to the UPF0435 family.</text>
</comment>
<sequence>MNLDQPSTENMKYILDTLSEELQIVNRSIMEVEDYNLDKYEDLKMMYEMVKSKGQLSAFEKQAFIQELSSIRK</sequence>
<dbReference type="HAMAP" id="MF_00829">
    <property type="entry name" value="UPF0435"/>
    <property type="match status" value="1"/>
</dbReference>
<comment type="caution">
    <text evidence="2">The sequence shown here is derived from an EMBL/GenBank/DDBJ whole genome shotgun (WGS) entry which is preliminary data.</text>
</comment>
<proteinExistence type="inferred from homology"/>
<dbReference type="Pfam" id="PF06569">
    <property type="entry name" value="DUF1128"/>
    <property type="match status" value="1"/>
</dbReference>
<reference evidence="2 3" key="1">
    <citation type="submission" date="2023-02" db="EMBL/GenBank/DDBJ databases">
        <title>Oceanobacillus kimchii IFOP_LL358 isolated form Alexandrium catenella lab strain.</title>
        <authorList>
            <person name="Gajardo G."/>
            <person name="Ueki S."/>
            <person name="Maruyama F."/>
        </authorList>
    </citation>
    <scope>NUCLEOTIDE SEQUENCE [LARGE SCALE GENOMIC DNA]</scope>
    <source>
        <strain evidence="2 3">IFOP_LL358</strain>
    </source>
</reference>
<protein>
    <recommendedName>
        <fullName evidence="1">UPF0435 protein MACH08_17470</fullName>
    </recommendedName>
</protein>